<evidence type="ECO:0000259" key="1">
    <source>
        <dbReference type="Pfam" id="PF13349"/>
    </source>
</evidence>
<accession>A0ABS5MHS4</accession>
<dbReference type="PANTHER" id="PTHR34094">
    <property type="match status" value="1"/>
</dbReference>
<sequence>MVTDIISRIFGGTKQKVVQEESIAIHKLSDLIISVDSAEVEVIPHESSSVDIKLESFEGGPVLETTKTDDTLLITAKRERQGIVFLWGNVTKCKLQLHIPVDIADNVDITATSGKIALTHLIANTVRIMATSGTVNLAKVTASKLTLNTTSGKIRAKELKTEKLSFVANSGIAEIHSSYGNIHGSVGSGSIRLTEAKGEELELKAGSGKLILREVYMKQAAVRSNSGMIEAKSFYGETTNAHVGSGKISFRDFSGALKANAYSGNINLSVSENAGLDLKTGSGNIRVGFQEYELNSVFDIKTGSGSIVTNLPMKVEQREKHHIVGKSGYADNLIRVRTGSGNAELYTEKSSIMNQ</sequence>
<dbReference type="InterPro" id="IPR025164">
    <property type="entry name" value="Toastrack_DUF4097"/>
</dbReference>
<reference evidence="2 3" key="1">
    <citation type="submission" date="2021-05" db="EMBL/GenBank/DDBJ databases">
        <title>Ornithinibacillus massiliensis sp. nov.</title>
        <authorList>
            <person name="Iwaza R."/>
            <person name="Lagier J.-C."/>
            <person name="Raoult D."/>
        </authorList>
    </citation>
    <scope>NUCLEOTIDE SEQUENCE [LARGE SCALE GENOMIC DNA]</scope>
    <source>
        <strain evidence="2 3">Marseille-P3601</strain>
    </source>
</reference>
<dbReference type="Proteomes" id="UP000681870">
    <property type="component" value="Unassembled WGS sequence"/>
</dbReference>
<dbReference type="Pfam" id="PF13349">
    <property type="entry name" value="DUF4097"/>
    <property type="match status" value="2"/>
</dbReference>
<proteinExistence type="predicted"/>
<keyword evidence="3" id="KW-1185">Reference proteome</keyword>
<protein>
    <submittedName>
        <fullName evidence="2">DUF4097 family beta strand repeat protein</fullName>
    </submittedName>
</protein>
<dbReference type="PANTHER" id="PTHR34094:SF1">
    <property type="entry name" value="PROTEIN FAM185A"/>
    <property type="match status" value="1"/>
</dbReference>
<gene>
    <name evidence="2" type="ORF">KGF86_14570</name>
</gene>
<feature type="domain" description="DUF4097" evidence="1">
    <location>
        <begin position="30"/>
        <end position="178"/>
    </location>
</feature>
<dbReference type="RefSeq" id="WP_211742311.1">
    <property type="nucleotide sequence ID" value="NZ_JAGXBY010000005.1"/>
</dbReference>
<evidence type="ECO:0000313" key="2">
    <source>
        <dbReference type="EMBL" id="MBS3681422.1"/>
    </source>
</evidence>
<comment type="caution">
    <text evidence="2">The sequence shown here is derived from an EMBL/GenBank/DDBJ whole genome shotgun (WGS) entry which is preliminary data.</text>
</comment>
<dbReference type="EMBL" id="JAGXBY010000005">
    <property type="protein sequence ID" value="MBS3681422.1"/>
    <property type="molecule type" value="Genomic_DNA"/>
</dbReference>
<feature type="domain" description="DUF4097" evidence="1">
    <location>
        <begin position="185"/>
        <end position="343"/>
    </location>
</feature>
<organism evidence="2 3">
    <name type="scientific">Ornithinibacillus massiliensis</name>
    <dbReference type="NCBI Taxonomy" id="1944633"/>
    <lineage>
        <taxon>Bacteria</taxon>
        <taxon>Bacillati</taxon>
        <taxon>Bacillota</taxon>
        <taxon>Bacilli</taxon>
        <taxon>Bacillales</taxon>
        <taxon>Bacillaceae</taxon>
        <taxon>Ornithinibacillus</taxon>
    </lineage>
</organism>
<evidence type="ECO:0000313" key="3">
    <source>
        <dbReference type="Proteomes" id="UP000681870"/>
    </source>
</evidence>
<name>A0ABS5MHS4_9BACI</name>